<proteinExistence type="predicted"/>
<accession>A0A412ENZ3</accession>
<evidence type="ECO:0000313" key="2">
    <source>
        <dbReference type="Proteomes" id="UP000285839"/>
    </source>
</evidence>
<dbReference type="AlphaFoldDB" id="A0A412ENZ3"/>
<protein>
    <submittedName>
        <fullName evidence="1">Uncharacterized protein</fullName>
    </submittedName>
</protein>
<reference evidence="1 2" key="1">
    <citation type="submission" date="2018-08" db="EMBL/GenBank/DDBJ databases">
        <title>A genome reference for cultivated species of the human gut microbiota.</title>
        <authorList>
            <person name="Zou Y."/>
            <person name="Xue W."/>
            <person name="Luo G."/>
        </authorList>
    </citation>
    <scope>NUCLEOTIDE SEQUENCE [LARGE SCALE GENOMIC DNA]</scope>
    <source>
        <strain evidence="1 2">AF25-21</strain>
    </source>
</reference>
<organism evidence="1 2">
    <name type="scientific">Blautia obeum</name>
    <dbReference type="NCBI Taxonomy" id="40520"/>
    <lineage>
        <taxon>Bacteria</taxon>
        <taxon>Bacillati</taxon>
        <taxon>Bacillota</taxon>
        <taxon>Clostridia</taxon>
        <taxon>Lachnospirales</taxon>
        <taxon>Lachnospiraceae</taxon>
        <taxon>Blautia</taxon>
    </lineage>
</organism>
<gene>
    <name evidence="1" type="ORF">DWY46_13455</name>
</gene>
<sequence>MRGLIFQEQDPPSNTVSPFWLSDYSEFYLDVDYAPHTLVTDIHKMSDWLPHKMCTQHQKYQKGQLIFLVECPEVGSTQLREEEHGTKEKKK</sequence>
<name>A0A412ENZ3_9FIRM</name>
<dbReference type="EMBL" id="QRUH01000011">
    <property type="protein sequence ID" value="RGR47335.1"/>
    <property type="molecule type" value="Genomic_DNA"/>
</dbReference>
<evidence type="ECO:0000313" key="1">
    <source>
        <dbReference type="EMBL" id="RGR47335.1"/>
    </source>
</evidence>
<dbReference type="Proteomes" id="UP000285839">
    <property type="component" value="Unassembled WGS sequence"/>
</dbReference>
<comment type="caution">
    <text evidence="1">The sequence shown here is derived from an EMBL/GenBank/DDBJ whole genome shotgun (WGS) entry which is preliminary data.</text>
</comment>